<sequence length="958" mass="104999">MTELQPRNPMAAAKPLPHISCPTKYNIIIRLWPFASHKLLESLRRASSTSPLAHKHLQDFIHYAYAFYTGIPLNPFESGWLEALGNLARYKMSVAAMVVSGADSGVALTADTVPELICSQSPLFPHLPPEIGNSPSPSIGYFLDDIPHDVRTKPLVSSVLAAESSVAGSYQQHGHDHKCLEGATRLVNSQAEAYTHIPVPVCRGPGTLVVVALSLPSLEPSMFGHSAPISIDNSDSGRPPSARSQWPAVKVRNAEDDKVPSGSGPISNVSVIVAVTEREIKEKVLSLRKKQGGKRKRKDLDDADATYPAKRATRTRGKVVNGSLCECAWVAVTCGWLEPPAVSSTLTAIITYCALFLCDGCGGTFPKKTESGLCHRCHALENIGHGDMTALQMIPQCLDCGKIGKNISNSKCVTCVRQAIMILSMFEDAEAKTLQNAQNVRTSASLVRTEAWKNRTGSQMPRDAPPAPSPARNLATRDNRYINVHTTPYLLGKKNKTSYTRMGSLSRAYKESFHFEEMVEDTMHSWGPAWDAVHNASLIRSEITVFWHNNLALQPGSSDGTLGNFYDIHSQLYNSPVFLKVPAKFKGAVKEPAIVLSFFIDIDAFNERTGSRSMQATVVKRRRTDDDSDEPLAKRTALQSIPLTSNYIGLKVPAKNARSTTTVELQFVSAKTAGGNVSMFPWLGAESVTGRLSNEALQTGKDMAVFELEIDNVLYVAKRCRTVATDSDSLMEHTRTLLGVIANLWETKQMLESFYAAADDVDSLGDVDSQLAVHDTFFAVELVSAEHPPSVASGFSAETLKAMQEGIEPEPELEHQICWLIQRRTGNVCERWNLMNSDKLPDARGKLGTTLAAFSHFLATSMARNVEWNASKIHLLSHFQTASGRLPHQKGFGKLIIDANFQNSIRSAPKARALDIGRNGVKMVLDAHVCNRICDILLLTEEDEKEKTDLDQDDDIAQ</sequence>
<organism evidence="2 3">
    <name type="scientific">Mycena belliarum</name>
    <dbReference type="NCBI Taxonomy" id="1033014"/>
    <lineage>
        <taxon>Eukaryota</taxon>
        <taxon>Fungi</taxon>
        <taxon>Dikarya</taxon>
        <taxon>Basidiomycota</taxon>
        <taxon>Agaricomycotina</taxon>
        <taxon>Agaricomycetes</taxon>
        <taxon>Agaricomycetidae</taxon>
        <taxon>Agaricales</taxon>
        <taxon>Marasmiineae</taxon>
        <taxon>Mycenaceae</taxon>
        <taxon>Mycena</taxon>
    </lineage>
</organism>
<proteinExistence type="predicted"/>
<evidence type="ECO:0000256" key="1">
    <source>
        <dbReference type="SAM" id="MobiDB-lite"/>
    </source>
</evidence>
<feature type="region of interest" description="Disordered" evidence="1">
    <location>
        <begin position="454"/>
        <end position="474"/>
    </location>
</feature>
<name>A0AAD6TRV6_9AGAR</name>
<dbReference type="AlphaFoldDB" id="A0AAD6TRV6"/>
<evidence type="ECO:0008006" key="4">
    <source>
        <dbReference type="Google" id="ProtNLM"/>
    </source>
</evidence>
<comment type="caution">
    <text evidence="2">The sequence shown here is derived from an EMBL/GenBank/DDBJ whole genome shotgun (WGS) entry which is preliminary data.</text>
</comment>
<dbReference type="Proteomes" id="UP001222325">
    <property type="component" value="Unassembled WGS sequence"/>
</dbReference>
<gene>
    <name evidence="2" type="ORF">B0H15DRAFT_962385</name>
</gene>
<evidence type="ECO:0000313" key="2">
    <source>
        <dbReference type="EMBL" id="KAJ7074934.1"/>
    </source>
</evidence>
<evidence type="ECO:0000313" key="3">
    <source>
        <dbReference type="Proteomes" id="UP001222325"/>
    </source>
</evidence>
<accession>A0AAD6TRV6</accession>
<dbReference type="EMBL" id="JARJCN010000108">
    <property type="protein sequence ID" value="KAJ7074934.1"/>
    <property type="molecule type" value="Genomic_DNA"/>
</dbReference>
<protein>
    <recommendedName>
        <fullName evidence="4">Alpha-type protein kinase domain-containing protein</fullName>
    </recommendedName>
</protein>
<feature type="region of interest" description="Disordered" evidence="1">
    <location>
        <begin position="229"/>
        <end position="248"/>
    </location>
</feature>
<reference evidence="2" key="1">
    <citation type="submission" date="2023-03" db="EMBL/GenBank/DDBJ databases">
        <title>Massive genome expansion in bonnet fungi (Mycena s.s.) driven by repeated elements and novel gene families across ecological guilds.</title>
        <authorList>
            <consortium name="Lawrence Berkeley National Laboratory"/>
            <person name="Harder C.B."/>
            <person name="Miyauchi S."/>
            <person name="Viragh M."/>
            <person name="Kuo A."/>
            <person name="Thoen E."/>
            <person name="Andreopoulos B."/>
            <person name="Lu D."/>
            <person name="Skrede I."/>
            <person name="Drula E."/>
            <person name="Henrissat B."/>
            <person name="Morin E."/>
            <person name="Kohler A."/>
            <person name="Barry K."/>
            <person name="LaButti K."/>
            <person name="Morin E."/>
            <person name="Salamov A."/>
            <person name="Lipzen A."/>
            <person name="Mereny Z."/>
            <person name="Hegedus B."/>
            <person name="Baldrian P."/>
            <person name="Stursova M."/>
            <person name="Weitz H."/>
            <person name="Taylor A."/>
            <person name="Grigoriev I.V."/>
            <person name="Nagy L.G."/>
            <person name="Martin F."/>
            <person name="Kauserud H."/>
        </authorList>
    </citation>
    <scope>NUCLEOTIDE SEQUENCE</scope>
    <source>
        <strain evidence="2">CBHHK173m</strain>
    </source>
</reference>
<keyword evidence="3" id="KW-1185">Reference proteome</keyword>